<feature type="transmembrane region" description="Helical" evidence="6">
    <location>
        <begin position="439"/>
        <end position="455"/>
    </location>
</feature>
<evidence type="ECO:0000313" key="10">
    <source>
        <dbReference type="Proteomes" id="UP000752012"/>
    </source>
</evidence>
<evidence type="ECO:0000256" key="4">
    <source>
        <dbReference type="ARBA" id="ARBA00022989"/>
    </source>
</evidence>
<dbReference type="CDD" id="cd07731">
    <property type="entry name" value="ComA-like_MBL-fold"/>
    <property type="match status" value="1"/>
</dbReference>
<dbReference type="NCBIfam" id="TIGR00361">
    <property type="entry name" value="ComEC_Rec2"/>
    <property type="match status" value="1"/>
</dbReference>
<dbReference type="SUPFAM" id="SSF56281">
    <property type="entry name" value="Metallo-hydrolase/oxidoreductase"/>
    <property type="match status" value="1"/>
</dbReference>
<dbReference type="SMART" id="SM00849">
    <property type="entry name" value="Lactamase_B"/>
    <property type="match status" value="1"/>
</dbReference>
<protein>
    <submittedName>
        <fullName evidence="9">DNA internalization-related competence protein ComEC/Rec2</fullName>
    </submittedName>
</protein>
<dbReference type="Proteomes" id="UP000752012">
    <property type="component" value="Unassembled WGS sequence"/>
</dbReference>
<evidence type="ECO:0000256" key="7">
    <source>
        <dbReference type="SAM" id="SignalP"/>
    </source>
</evidence>
<comment type="caution">
    <text evidence="9">The sequence shown here is derived from an EMBL/GenBank/DDBJ whole genome shotgun (WGS) entry which is preliminary data.</text>
</comment>
<feature type="transmembrane region" description="Helical" evidence="6">
    <location>
        <begin position="276"/>
        <end position="302"/>
    </location>
</feature>
<feature type="transmembrane region" description="Helical" evidence="6">
    <location>
        <begin position="27"/>
        <end position="55"/>
    </location>
</feature>
<evidence type="ECO:0000313" key="9">
    <source>
        <dbReference type="EMBL" id="NJP36512.1"/>
    </source>
</evidence>
<gene>
    <name evidence="9" type="ORF">HCN83_02780</name>
</gene>
<dbReference type="Gene3D" id="3.60.15.10">
    <property type="entry name" value="Ribonuclease Z/Hydroxyacylglutathione hydrolase-like"/>
    <property type="match status" value="1"/>
</dbReference>
<reference evidence="9 10" key="1">
    <citation type="submission" date="2020-03" db="EMBL/GenBank/DDBJ databases">
        <title>Assessment of the enzymatic potential of alkaline-tolerant lipase obtained from Bacillus luteus H11 (technogenic soil) for the bioremediation of saline soils contaminated with petroleum substances.</title>
        <authorList>
            <person name="Kalwasinska A."/>
        </authorList>
    </citation>
    <scope>NUCLEOTIDE SEQUENCE [LARGE SCALE GENOMIC DNA]</scope>
    <source>
        <strain evidence="9 10">H11</strain>
    </source>
</reference>
<keyword evidence="2" id="KW-1003">Cell membrane</keyword>
<dbReference type="RefSeq" id="WP_168004805.1">
    <property type="nucleotide sequence ID" value="NZ_JAATHJ010000003.1"/>
</dbReference>
<evidence type="ECO:0000256" key="6">
    <source>
        <dbReference type="SAM" id="Phobius"/>
    </source>
</evidence>
<feature type="transmembrane region" description="Helical" evidence="6">
    <location>
        <begin position="201"/>
        <end position="223"/>
    </location>
</feature>
<evidence type="ECO:0000256" key="5">
    <source>
        <dbReference type="ARBA" id="ARBA00023136"/>
    </source>
</evidence>
<feature type="chain" id="PRO_5039731055" evidence="7">
    <location>
        <begin position="19"/>
        <end position="728"/>
    </location>
</feature>
<evidence type="ECO:0000256" key="3">
    <source>
        <dbReference type="ARBA" id="ARBA00022692"/>
    </source>
</evidence>
<sequence>MYPFLSLFLAFAAGVAAAVDPKLALPAAAMFVVSVWLKPAAAVIGLAASMIMIALEPDYDLLPAGSDVTVTGKRSVLESGVHGSYYHVKTREYGEIRVYGEHAGHGFCTVSGFVFEEEPVTSWHQFDRTGMIQKNRMTSILYEQEAECTRDVPAYWNRRDAAITSLGGSETQSGPLAAALVFGDRSLIPEEQLQLFQRMGVIHLLAVSGMHVGLVSGVIWLLLLRAGLSRKSALFLLLIFLPAYAAAAGGAPSVLRAVSTAAAAAVLAAWLKRVPLVELCALVGTGLLVWNPYLLFHVGYQLSFMTSFAILLSKSFLSGKGIWWKLTFTAQLISLPAVLYHFFEVSLLSMAANAFFIPLTALFLLPLSFAAAAGTGVGLDHAVTACMDMLFRPSLKALMLLDSVEGHLLVTGALTLELLTAGTIVCAVILMLLTKKKRFAAGLTAAVFIGSVYYADNRSETVVTFLDVGQGDSILIRMQEHNEHYLIDTGGELSFSDEGAVRKERGPAFRTVLPYLHGEGIQTLEKLIITHGHFDHYGEACRIAEEINIRHVYYPIHQELEEGILKELDCLEELGSEIHFISAGYFWEKNNHVFKVLHPARLKSATENDRSIVIEAGIYGTTFLFTGDIEEEAESELLAGGTLSNADVLKGAHHGSSTSTDAAFLAKVKPQTTIIQVGSGNSHGHPHHDVLERLDDIESAVYRTDHHGSVRVIVDEHGYVTKPFLTGN</sequence>
<keyword evidence="7" id="KW-0732">Signal</keyword>
<keyword evidence="3 6" id="KW-0812">Transmembrane</keyword>
<evidence type="ECO:0000256" key="2">
    <source>
        <dbReference type="ARBA" id="ARBA00022475"/>
    </source>
</evidence>
<feature type="domain" description="Metallo-beta-lactamase" evidence="8">
    <location>
        <begin position="470"/>
        <end position="679"/>
    </location>
</feature>
<name>A0A969PVP0_9BACI</name>
<feature type="signal peptide" evidence="7">
    <location>
        <begin position="1"/>
        <end position="18"/>
    </location>
</feature>
<dbReference type="InterPro" id="IPR036866">
    <property type="entry name" value="RibonucZ/Hydroxyglut_hydro"/>
</dbReference>
<keyword evidence="4 6" id="KW-1133">Transmembrane helix</keyword>
<organism evidence="9 10">
    <name type="scientific">Alkalicoccus luteus</name>
    <dbReference type="NCBI Taxonomy" id="1237094"/>
    <lineage>
        <taxon>Bacteria</taxon>
        <taxon>Bacillati</taxon>
        <taxon>Bacillota</taxon>
        <taxon>Bacilli</taxon>
        <taxon>Bacillales</taxon>
        <taxon>Bacillaceae</taxon>
        <taxon>Alkalicoccus</taxon>
    </lineage>
</organism>
<feature type="transmembrane region" description="Helical" evidence="6">
    <location>
        <begin position="355"/>
        <end position="379"/>
    </location>
</feature>
<comment type="subcellular location">
    <subcellularLocation>
        <location evidence="1">Cell membrane</location>
        <topology evidence="1">Multi-pass membrane protein</topology>
    </subcellularLocation>
</comment>
<dbReference type="GO" id="GO:0030420">
    <property type="term" value="P:establishment of competence for transformation"/>
    <property type="evidence" value="ECO:0007669"/>
    <property type="project" value="InterPro"/>
</dbReference>
<dbReference type="EMBL" id="JAATHJ010000003">
    <property type="protein sequence ID" value="NJP36512.1"/>
    <property type="molecule type" value="Genomic_DNA"/>
</dbReference>
<dbReference type="PANTHER" id="PTHR30619">
    <property type="entry name" value="DNA INTERNALIZATION/COMPETENCE PROTEIN COMEC/REC2"/>
    <property type="match status" value="1"/>
</dbReference>
<dbReference type="Pfam" id="PF00753">
    <property type="entry name" value="Lactamase_B"/>
    <property type="match status" value="1"/>
</dbReference>
<dbReference type="PANTHER" id="PTHR30619:SF1">
    <property type="entry name" value="RECOMBINATION PROTEIN 2"/>
    <property type="match status" value="1"/>
</dbReference>
<dbReference type="NCBIfam" id="TIGR00360">
    <property type="entry name" value="ComEC_N-term"/>
    <property type="match status" value="1"/>
</dbReference>
<keyword evidence="5 6" id="KW-0472">Membrane</keyword>
<dbReference type="GO" id="GO:0005886">
    <property type="term" value="C:plasma membrane"/>
    <property type="evidence" value="ECO:0007669"/>
    <property type="project" value="UniProtKB-SubCell"/>
</dbReference>
<accession>A0A969PVP0</accession>
<feature type="transmembrane region" description="Helical" evidence="6">
    <location>
        <begin position="322"/>
        <end position="343"/>
    </location>
</feature>
<dbReference type="InterPro" id="IPR035681">
    <property type="entry name" value="ComA-like_MBL"/>
</dbReference>
<evidence type="ECO:0000256" key="1">
    <source>
        <dbReference type="ARBA" id="ARBA00004651"/>
    </source>
</evidence>
<dbReference type="InterPro" id="IPR004797">
    <property type="entry name" value="Competence_ComEC/Rec2"/>
</dbReference>
<dbReference type="InterPro" id="IPR004477">
    <property type="entry name" value="ComEC_N"/>
</dbReference>
<feature type="transmembrane region" description="Helical" evidence="6">
    <location>
        <begin position="408"/>
        <end position="432"/>
    </location>
</feature>
<dbReference type="InterPro" id="IPR052159">
    <property type="entry name" value="Competence_DNA_uptake"/>
</dbReference>
<proteinExistence type="predicted"/>
<evidence type="ECO:0000259" key="8">
    <source>
        <dbReference type="SMART" id="SM00849"/>
    </source>
</evidence>
<dbReference type="Pfam" id="PF03772">
    <property type="entry name" value="Competence"/>
    <property type="match status" value="1"/>
</dbReference>
<dbReference type="AlphaFoldDB" id="A0A969PVP0"/>
<dbReference type="InterPro" id="IPR001279">
    <property type="entry name" value="Metallo-B-lactamas"/>
</dbReference>
<keyword evidence="10" id="KW-1185">Reference proteome</keyword>
<feature type="transmembrane region" description="Helical" evidence="6">
    <location>
        <begin position="235"/>
        <end position="255"/>
    </location>
</feature>